<reference evidence="2 3" key="1">
    <citation type="submission" date="2020-12" db="EMBL/GenBank/DDBJ databases">
        <title>A novel species.</title>
        <authorList>
            <person name="Li K."/>
        </authorList>
    </citation>
    <scope>NUCLEOTIDE SEQUENCE [LARGE SCALE GENOMIC DNA]</scope>
    <source>
        <strain evidence="2 3">ZYC-3</strain>
    </source>
</reference>
<name>A0A7T7I167_9ACTN</name>
<organism evidence="2 3">
    <name type="scientific">Streptomyces liliifuscus</name>
    <dbReference type="NCBI Taxonomy" id="2797636"/>
    <lineage>
        <taxon>Bacteria</taxon>
        <taxon>Bacillati</taxon>
        <taxon>Actinomycetota</taxon>
        <taxon>Actinomycetes</taxon>
        <taxon>Kitasatosporales</taxon>
        <taxon>Streptomycetaceae</taxon>
        <taxon>Streptomyces</taxon>
    </lineage>
</organism>
<dbReference type="AlphaFoldDB" id="A0A7T7I167"/>
<evidence type="ECO:0000313" key="2">
    <source>
        <dbReference type="EMBL" id="QQM39134.1"/>
    </source>
</evidence>
<dbReference type="EMBL" id="CP066831">
    <property type="protein sequence ID" value="QQM39134.1"/>
    <property type="molecule type" value="Genomic_DNA"/>
</dbReference>
<dbReference type="InterPro" id="IPR045428">
    <property type="entry name" value="EACC1"/>
</dbReference>
<keyword evidence="1" id="KW-0812">Transmembrane</keyword>
<evidence type="ECO:0000256" key="1">
    <source>
        <dbReference type="SAM" id="Phobius"/>
    </source>
</evidence>
<proteinExistence type="predicted"/>
<keyword evidence="1" id="KW-1133">Transmembrane helix</keyword>
<dbReference type="KEGG" id="slf:JEQ17_06405"/>
<keyword evidence="1" id="KW-0472">Membrane</keyword>
<dbReference type="Pfam" id="PF19953">
    <property type="entry name" value="EACC1"/>
    <property type="match status" value="1"/>
</dbReference>
<evidence type="ECO:0000313" key="3">
    <source>
        <dbReference type="Proteomes" id="UP000595636"/>
    </source>
</evidence>
<gene>
    <name evidence="2" type="ORF">JEQ17_06405</name>
</gene>
<feature type="transmembrane region" description="Helical" evidence="1">
    <location>
        <begin position="52"/>
        <end position="72"/>
    </location>
</feature>
<accession>A0A7T7I167</accession>
<sequence length="129" mass="13687">MDVSVRLDGAGKSGHLRSLALWLTAERELRGRVRTVEPPPEEGTLGPVVQEVLIAVAQGGIGALVAALVGWIRQRGVDITCSVTTTTGITVEVSTSRVRAADPEELRALVADLAESLGRTHELRGQPDE</sequence>
<protein>
    <submittedName>
        <fullName evidence="2">Uncharacterized protein</fullName>
    </submittedName>
</protein>
<dbReference type="Proteomes" id="UP000595636">
    <property type="component" value="Chromosome"/>
</dbReference>
<keyword evidence="3" id="KW-1185">Reference proteome</keyword>
<dbReference type="RefSeq" id="WP_200394293.1">
    <property type="nucleotide sequence ID" value="NZ_CP066831.1"/>
</dbReference>